<sequence>MRPLWTTTPAGPTGPAGVVVRLRLATTQLSQAPSFQAAWPPFQEWLRLPAPCALWFAESRGNGRRWPPSVRVASGCAKTDPPPGCSTACLSLKPRTPGKVP</sequence>
<organism evidence="1 2">
    <name type="scientific">Clavibacter michiganensis subsp. insidiosus</name>
    <dbReference type="NCBI Taxonomy" id="33014"/>
    <lineage>
        <taxon>Bacteria</taxon>
        <taxon>Bacillati</taxon>
        <taxon>Actinomycetota</taxon>
        <taxon>Actinomycetes</taxon>
        <taxon>Micrococcales</taxon>
        <taxon>Microbacteriaceae</taxon>
        <taxon>Clavibacter</taxon>
    </lineage>
</organism>
<accession>A0A0D5CFP0</accession>
<reference evidence="1 2" key="1">
    <citation type="journal article" date="2015" name="Genome Announc.">
        <title>Complete Genome Sequence of Clavibacter michiganensis subsp. insidiosus R1-1 Using PacBio Single-Molecule Real-Time Technology.</title>
        <authorList>
            <person name="Lu Y."/>
            <person name="Samac D.A."/>
            <person name="Glazebrook J."/>
            <person name="Ishimaru C.A."/>
        </authorList>
    </citation>
    <scope>NUCLEOTIDE SEQUENCE [LARGE SCALE GENOMIC DNA]</scope>
    <source>
        <strain evidence="1 2">R1-1</strain>
    </source>
</reference>
<gene>
    <name evidence="1" type="ORF">VO01_02300</name>
</gene>
<dbReference type="KEGG" id="cmh:VO01_02300"/>
<dbReference type="EMBL" id="CP011043">
    <property type="protein sequence ID" value="AJW78110.1"/>
    <property type="molecule type" value="Genomic_DNA"/>
</dbReference>
<evidence type="ECO:0000313" key="2">
    <source>
        <dbReference type="Proteomes" id="UP000032604"/>
    </source>
</evidence>
<proteinExistence type="predicted"/>
<dbReference type="HOGENOM" id="CLU_2286520_0_0_11"/>
<protein>
    <submittedName>
        <fullName evidence="1">Uncharacterized protein</fullName>
    </submittedName>
</protein>
<dbReference type="AlphaFoldDB" id="A0A0D5CFP0"/>
<evidence type="ECO:0000313" key="1">
    <source>
        <dbReference type="EMBL" id="AJW78110.1"/>
    </source>
</evidence>
<name>A0A0D5CFP0_9MICO</name>
<dbReference type="Proteomes" id="UP000032604">
    <property type="component" value="Chromosome"/>
</dbReference>